<sequence>MYVTQTSSPFMIGFMLRTIKTRQKQKFHHKPICFHHKSMHSTAANIEFGITLTTNIYSQKKKSSFPETEKEKRSQKK</sequence>
<dbReference type="AlphaFoldDB" id="A0A9E7G609"/>
<accession>A0A9E7G609</accession>
<protein>
    <submittedName>
        <fullName evidence="1">Uncharacterized protein</fullName>
    </submittedName>
</protein>
<gene>
    <name evidence="1" type="ORF">MUK42_24395</name>
</gene>
<organism evidence="1 2">
    <name type="scientific">Musa troglodytarum</name>
    <name type="common">fe'i banana</name>
    <dbReference type="NCBI Taxonomy" id="320322"/>
    <lineage>
        <taxon>Eukaryota</taxon>
        <taxon>Viridiplantae</taxon>
        <taxon>Streptophyta</taxon>
        <taxon>Embryophyta</taxon>
        <taxon>Tracheophyta</taxon>
        <taxon>Spermatophyta</taxon>
        <taxon>Magnoliopsida</taxon>
        <taxon>Liliopsida</taxon>
        <taxon>Zingiberales</taxon>
        <taxon>Musaceae</taxon>
        <taxon>Musa</taxon>
    </lineage>
</organism>
<keyword evidence="2" id="KW-1185">Reference proteome</keyword>
<name>A0A9E7G609_9LILI</name>
<proteinExistence type="predicted"/>
<evidence type="ECO:0000313" key="1">
    <source>
        <dbReference type="EMBL" id="URE08725.1"/>
    </source>
</evidence>
<dbReference type="EMBL" id="CP097508">
    <property type="protein sequence ID" value="URE08725.1"/>
    <property type="molecule type" value="Genomic_DNA"/>
</dbReference>
<dbReference type="Proteomes" id="UP001055439">
    <property type="component" value="Chromosome 6"/>
</dbReference>
<reference evidence="1" key="1">
    <citation type="submission" date="2022-05" db="EMBL/GenBank/DDBJ databases">
        <title>The Musa troglodytarum L. genome provides insights into the mechanism of non-climacteric behaviour and enrichment of carotenoids.</title>
        <authorList>
            <person name="Wang J."/>
        </authorList>
    </citation>
    <scope>NUCLEOTIDE SEQUENCE</scope>
    <source>
        <tissue evidence="1">Leaf</tissue>
    </source>
</reference>
<evidence type="ECO:0000313" key="2">
    <source>
        <dbReference type="Proteomes" id="UP001055439"/>
    </source>
</evidence>